<dbReference type="Pfam" id="PF02602">
    <property type="entry name" value="HEM4"/>
    <property type="match status" value="1"/>
</dbReference>
<dbReference type="InterPro" id="IPR039793">
    <property type="entry name" value="UROS/Hem4"/>
</dbReference>
<dbReference type="GO" id="GO:0006782">
    <property type="term" value="P:protoporphyrinogen IX biosynthetic process"/>
    <property type="evidence" value="ECO:0007669"/>
    <property type="project" value="UniProtKB-UniPathway"/>
</dbReference>
<dbReference type="HOGENOM" id="CLU_051874_0_1_1"/>
<dbReference type="SUPFAM" id="SSF69618">
    <property type="entry name" value="HemD-like"/>
    <property type="match status" value="1"/>
</dbReference>
<dbReference type="UniPathway" id="UPA00251">
    <property type="reaction ID" value="UER00320"/>
</dbReference>
<dbReference type="eggNOG" id="KOG4132">
    <property type="taxonomic scope" value="Eukaryota"/>
</dbReference>
<keyword evidence="3" id="KW-1185">Reference proteome</keyword>
<dbReference type="STRING" id="743788.S8E257"/>
<evidence type="ECO:0000313" key="2">
    <source>
        <dbReference type="EMBL" id="EPS99226.1"/>
    </source>
</evidence>
<dbReference type="CDD" id="cd06578">
    <property type="entry name" value="HemD"/>
    <property type="match status" value="1"/>
</dbReference>
<dbReference type="PANTHER" id="PTHR12390">
    <property type="entry name" value="UROPORPHYRINOGEN III SYNTHASE"/>
    <property type="match status" value="1"/>
</dbReference>
<evidence type="ECO:0000259" key="1">
    <source>
        <dbReference type="Pfam" id="PF02602"/>
    </source>
</evidence>
<name>S8E257_FOMSC</name>
<reference evidence="2 3" key="1">
    <citation type="journal article" date="2012" name="Science">
        <title>The Paleozoic origin of enzymatic lignin decomposition reconstructed from 31 fungal genomes.</title>
        <authorList>
            <person name="Floudas D."/>
            <person name="Binder M."/>
            <person name="Riley R."/>
            <person name="Barry K."/>
            <person name="Blanchette R.A."/>
            <person name="Henrissat B."/>
            <person name="Martinez A.T."/>
            <person name="Otillar R."/>
            <person name="Spatafora J.W."/>
            <person name="Yadav J.S."/>
            <person name="Aerts A."/>
            <person name="Benoit I."/>
            <person name="Boyd A."/>
            <person name="Carlson A."/>
            <person name="Copeland A."/>
            <person name="Coutinho P.M."/>
            <person name="de Vries R.P."/>
            <person name="Ferreira P."/>
            <person name="Findley K."/>
            <person name="Foster B."/>
            <person name="Gaskell J."/>
            <person name="Glotzer D."/>
            <person name="Gorecki P."/>
            <person name="Heitman J."/>
            <person name="Hesse C."/>
            <person name="Hori C."/>
            <person name="Igarashi K."/>
            <person name="Jurgens J.A."/>
            <person name="Kallen N."/>
            <person name="Kersten P."/>
            <person name="Kohler A."/>
            <person name="Kuees U."/>
            <person name="Kumar T.K.A."/>
            <person name="Kuo A."/>
            <person name="LaButti K."/>
            <person name="Larrondo L.F."/>
            <person name="Lindquist E."/>
            <person name="Ling A."/>
            <person name="Lombard V."/>
            <person name="Lucas S."/>
            <person name="Lundell T."/>
            <person name="Martin R."/>
            <person name="McLaughlin D.J."/>
            <person name="Morgenstern I."/>
            <person name="Morin E."/>
            <person name="Murat C."/>
            <person name="Nagy L.G."/>
            <person name="Nolan M."/>
            <person name="Ohm R.A."/>
            <person name="Patyshakuliyeva A."/>
            <person name="Rokas A."/>
            <person name="Ruiz-Duenas F.J."/>
            <person name="Sabat G."/>
            <person name="Salamov A."/>
            <person name="Samejima M."/>
            <person name="Schmutz J."/>
            <person name="Slot J.C."/>
            <person name="St John F."/>
            <person name="Stenlid J."/>
            <person name="Sun H."/>
            <person name="Sun S."/>
            <person name="Syed K."/>
            <person name="Tsang A."/>
            <person name="Wiebenga A."/>
            <person name="Young D."/>
            <person name="Pisabarro A."/>
            <person name="Eastwood D.C."/>
            <person name="Martin F."/>
            <person name="Cullen D."/>
            <person name="Grigoriev I.V."/>
            <person name="Hibbett D.S."/>
        </authorList>
    </citation>
    <scope>NUCLEOTIDE SEQUENCE</scope>
    <source>
        <strain evidence="3">FP-58527</strain>
    </source>
</reference>
<sequence>MAHVLLLRAPTADEHDRYETASREQGLQPVSVPVVETGYTNLHKLKDIVGTGPEKGGCGGVIMTSARSCEAWKAAVLELVEEGAQEGAEGAKPWSAVPFYVVGEATARALLAIRDIDGRCADYAPTAAHVRGAGSTETSEKLARYIVDALAGQDVRLLYLTGDKNRDTLPRILEEAGVRAAPLQVYETHGSETFAADLAAALRGARETWAGRVVDRVRHHPLGTPAHDGLAHWWVVYFAPSEAEFSTPVLRAHFALPGPSEEQVGERPRARIASIGPTTGDFLRDKLGLQVDVVSPKPNPASLAEAIAQFDAAHPW</sequence>
<dbReference type="Gene3D" id="3.40.50.10090">
    <property type="match status" value="2"/>
</dbReference>
<dbReference type="InterPro" id="IPR036108">
    <property type="entry name" value="4pyrrol_syn_uPrphyn_synt_sf"/>
</dbReference>
<dbReference type="EMBL" id="KE504158">
    <property type="protein sequence ID" value="EPS99226.1"/>
    <property type="molecule type" value="Genomic_DNA"/>
</dbReference>
<dbReference type="GO" id="GO:0004852">
    <property type="term" value="F:uroporphyrinogen-III synthase activity"/>
    <property type="evidence" value="ECO:0007669"/>
    <property type="project" value="InterPro"/>
</dbReference>
<proteinExistence type="predicted"/>
<dbReference type="Proteomes" id="UP000015241">
    <property type="component" value="Unassembled WGS sequence"/>
</dbReference>
<dbReference type="InterPro" id="IPR003754">
    <property type="entry name" value="4pyrrol_synth_uPrphyn_synth"/>
</dbReference>
<dbReference type="GO" id="GO:0006780">
    <property type="term" value="P:uroporphyrinogen III biosynthetic process"/>
    <property type="evidence" value="ECO:0007669"/>
    <property type="project" value="InterPro"/>
</dbReference>
<protein>
    <submittedName>
        <fullName evidence="2">Tetrapyrrole biosynthesis uroporphyrinogen III synthase</fullName>
    </submittedName>
</protein>
<dbReference type="InParanoid" id="S8E257"/>
<evidence type="ECO:0000313" key="3">
    <source>
        <dbReference type="Proteomes" id="UP000015241"/>
    </source>
</evidence>
<organism evidence="2 3">
    <name type="scientific">Fomitopsis schrenkii</name>
    <name type="common">Brown rot fungus</name>
    <dbReference type="NCBI Taxonomy" id="2126942"/>
    <lineage>
        <taxon>Eukaryota</taxon>
        <taxon>Fungi</taxon>
        <taxon>Dikarya</taxon>
        <taxon>Basidiomycota</taxon>
        <taxon>Agaricomycotina</taxon>
        <taxon>Agaricomycetes</taxon>
        <taxon>Polyporales</taxon>
        <taxon>Fomitopsis</taxon>
    </lineage>
</organism>
<accession>S8E257</accession>
<feature type="domain" description="Tetrapyrrole biosynthesis uroporphyrinogen III synthase" evidence="1">
    <location>
        <begin position="17"/>
        <end position="304"/>
    </location>
</feature>
<dbReference type="OrthoDB" id="5595751at2759"/>
<dbReference type="PANTHER" id="PTHR12390:SF0">
    <property type="entry name" value="UROPORPHYRINOGEN-III SYNTHASE"/>
    <property type="match status" value="1"/>
</dbReference>
<gene>
    <name evidence="2" type="ORF">FOMPIDRAFT_161116</name>
</gene>
<dbReference type="FunCoup" id="S8E257">
    <property type="interactions" value="298"/>
</dbReference>
<dbReference type="GO" id="GO:0005829">
    <property type="term" value="C:cytosol"/>
    <property type="evidence" value="ECO:0007669"/>
    <property type="project" value="TreeGrafter"/>
</dbReference>
<dbReference type="AlphaFoldDB" id="S8E257"/>